<proteinExistence type="predicted"/>
<dbReference type="Proteomes" id="UP000297447">
    <property type="component" value="Unassembled WGS sequence"/>
</dbReference>
<comment type="caution">
    <text evidence="2">The sequence shown here is derived from an EMBL/GenBank/DDBJ whole genome shotgun (WGS) entry which is preliminary data.</text>
</comment>
<sequence length="266" mass="28350">MARVRIPKKLRTPVILLVGLVAALAVVGNLLAEPESGSRPATSAAPSAAPNLANPTADAAADLATVAGLPGTDWVDDGSYAGARDELFGDAWSYDFDNNGCDARNDVLARDLTSISLRASECTVTTGTLLDPYTGETISFTRGIDTSSEVQIDHLLPLKAVYATGGQAWSQEKREAVANDPINLLAVKGSENGSKSDSLPSDWLPGVYPDVSDRHDLGQRVVWDDLPADTTLQCWYVQQLVPVFVAYELGLTEQDRVAMTTVLETC</sequence>
<keyword evidence="2" id="KW-0378">Hydrolase</keyword>
<evidence type="ECO:0000259" key="1">
    <source>
        <dbReference type="Pfam" id="PF07510"/>
    </source>
</evidence>
<keyword evidence="2" id="KW-0540">Nuclease</keyword>
<name>A0A4R9A8F9_9MICO</name>
<keyword evidence="3" id="KW-1185">Reference proteome</keyword>
<organism evidence="2 3">
    <name type="scientific">Cryobacterium frigoriphilum</name>
    <dbReference type="NCBI Taxonomy" id="1259150"/>
    <lineage>
        <taxon>Bacteria</taxon>
        <taxon>Bacillati</taxon>
        <taxon>Actinomycetota</taxon>
        <taxon>Actinomycetes</taxon>
        <taxon>Micrococcales</taxon>
        <taxon>Microbacteriaceae</taxon>
        <taxon>Cryobacterium</taxon>
    </lineage>
</organism>
<reference evidence="2 3" key="1">
    <citation type="submission" date="2019-03" db="EMBL/GenBank/DDBJ databases">
        <title>Genomics of glacier-inhabiting Cryobacterium strains.</title>
        <authorList>
            <person name="Liu Q."/>
            <person name="Xin Y.-H."/>
        </authorList>
    </citation>
    <scope>NUCLEOTIDE SEQUENCE [LARGE SCALE GENOMIC DNA]</scope>
    <source>
        <strain evidence="2 3">Hh14</strain>
    </source>
</reference>
<gene>
    <name evidence="2" type="ORF">E3T55_04330</name>
</gene>
<dbReference type="PANTHER" id="PTHR24094:SF15">
    <property type="entry name" value="AMP-DEPENDENT SYNTHETASE_LIGASE DOMAIN-CONTAINING PROTEIN-RELATED"/>
    <property type="match status" value="1"/>
</dbReference>
<dbReference type="GO" id="GO:0004519">
    <property type="term" value="F:endonuclease activity"/>
    <property type="evidence" value="ECO:0007669"/>
    <property type="project" value="UniProtKB-KW"/>
</dbReference>
<dbReference type="OrthoDB" id="5196645at2"/>
<evidence type="ECO:0000313" key="2">
    <source>
        <dbReference type="EMBL" id="TFD53927.1"/>
    </source>
</evidence>
<dbReference type="AlphaFoldDB" id="A0A4R9A8F9"/>
<dbReference type="Pfam" id="PF07510">
    <property type="entry name" value="GmrSD_C"/>
    <property type="match status" value="1"/>
</dbReference>
<accession>A0A4R9A8F9</accession>
<feature type="domain" description="GmrSD restriction endonucleases C-terminal" evidence="1">
    <location>
        <begin position="103"/>
        <end position="197"/>
    </location>
</feature>
<keyword evidence="2" id="KW-0255">Endonuclease</keyword>
<protein>
    <submittedName>
        <fullName evidence="2">HNH endonuclease</fullName>
    </submittedName>
</protein>
<dbReference type="InterPro" id="IPR011089">
    <property type="entry name" value="GmrSD_C"/>
</dbReference>
<dbReference type="EMBL" id="SOHE01000018">
    <property type="protein sequence ID" value="TFD53927.1"/>
    <property type="molecule type" value="Genomic_DNA"/>
</dbReference>
<evidence type="ECO:0000313" key="3">
    <source>
        <dbReference type="Proteomes" id="UP000297447"/>
    </source>
</evidence>
<dbReference type="PANTHER" id="PTHR24094">
    <property type="entry name" value="SECRETED PROTEIN"/>
    <property type="match status" value="1"/>
</dbReference>
<dbReference type="RefSeq" id="WP_134518351.1">
    <property type="nucleotide sequence ID" value="NZ_SOHE01000018.1"/>
</dbReference>